<dbReference type="PANTHER" id="PTHR12302:SF3">
    <property type="entry name" value="SERINE_THREONINE-PROTEIN KINASE 31"/>
    <property type="match status" value="1"/>
</dbReference>
<dbReference type="PROSITE" id="PS50830">
    <property type="entry name" value="TNASE_3"/>
    <property type="match status" value="1"/>
</dbReference>
<name>A0A2S5GG26_9BACL</name>
<organism evidence="6 7">
    <name type="scientific">Jeotgalibacillus proteolyticus</name>
    <dbReference type="NCBI Taxonomy" id="2082395"/>
    <lineage>
        <taxon>Bacteria</taxon>
        <taxon>Bacillati</taxon>
        <taxon>Bacillota</taxon>
        <taxon>Bacilli</taxon>
        <taxon>Bacillales</taxon>
        <taxon>Caryophanaceae</taxon>
        <taxon>Jeotgalibacillus</taxon>
    </lineage>
</organism>
<evidence type="ECO:0000313" key="7">
    <source>
        <dbReference type="Proteomes" id="UP000239047"/>
    </source>
</evidence>
<sequence>MKKFLLIIAALGMLAGCSLNGDNDLLTAQVVNVVDGDTIDVELTDGSVERVRLLLIDTPETKHPQLGVQPFGPEAAEYTEKHLTGEKIQLEFDVSERDRYGRVLAYVWLDDSLFNEKLISEGLARVSIYPPDIKYVDEFEHIQEIARRKGVGIWSLENYVTDKGFQRTKKEANNPPQKDGCLIKGNINSKGEKIYHIPSSRYYQNTIPEEWFCAAEEAEKAGFRAPKN</sequence>
<dbReference type="RefSeq" id="WP_104055745.1">
    <property type="nucleotide sequence ID" value="NZ_PREZ01000001.1"/>
</dbReference>
<protein>
    <submittedName>
        <fullName evidence="6">Nuclease</fullName>
    </submittedName>
</protein>
<dbReference type="Gene3D" id="2.40.50.90">
    <property type="match status" value="1"/>
</dbReference>
<evidence type="ECO:0000259" key="5">
    <source>
        <dbReference type="PROSITE" id="PS50830"/>
    </source>
</evidence>
<keyword evidence="3" id="KW-0378">Hydrolase</keyword>
<dbReference type="PROSITE" id="PS01284">
    <property type="entry name" value="TNASE_2"/>
    <property type="match status" value="1"/>
</dbReference>
<dbReference type="Pfam" id="PF00565">
    <property type="entry name" value="SNase"/>
    <property type="match status" value="1"/>
</dbReference>
<reference evidence="6 7" key="1">
    <citation type="submission" date="2018-02" db="EMBL/GenBank/DDBJ databases">
        <title>Jeotgalibacillus proteolyticum sp. nov. a protease producing bacterium isolated from ocean sediments of Laizhou Bay.</title>
        <authorList>
            <person name="Li Y."/>
        </authorList>
    </citation>
    <scope>NUCLEOTIDE SEQUENCE [LARGE SCALE GENOMIC DNA]</scope>
    <source>
        <strain evidence="6 7">22-7</strain>
    </source>
</reference>
<dbReference type="InterPro" id="IPR002071">
    <property type="entry name" value="Thermonucl_AS"/>
</dbReference>
<comment type="caution">
    <text evidence="6">The sequence shown here is derived from an EMBL/GenBank/DDBJ whole genome shotgun (WGS) entry which is preliminary data.</text>
</comment>
<dbReference type="PROSITE" id="PS01123">
    <property type="entry name" value="TNASE_1"/>
    <property type="match status" value="1"/>
</dbReference>
<evidence type="ECO:0000313" key="6">
    <source>
        <dbReference type="EMBL" id="PPA71949.1"/>
    </source>
</evidence>
<dbReference type="AlphaFoldDB" id="A0A2S5GG26"/>
<keyword evidence="1" id="KW-0540">Nuclease</keyword>
<dbReference type="InterPro" id="IPR016071">
    <property type="entry name" value="Staphylococal_nuclease_OB-fold"/>
</dbReference>
<dbReference type="GO" id="GO:0003676">
    <property type="term" value="F:nucleic acid binding"/>
    <property type="evidence" value="ECO:0007669"/>
    <property type="project" value="InterPro"/>
</dbReference>
<dbReference type="InterPro" id="IPR035437">
    <property type="entry name" value="SNase_OB-fold_sf"/>
</dbReference>
<dbReference type="SUPFAM" id="SSF50199">
    <property type="entry name" value="Staphylococcal nuclease"/>
    <property type="match status" value="1"/>
</dbReference>
<dbReference type="GO" id="GO:0004519">
    <property type="term" value="F:endonuclease activity"/>
    <property type="evidence" value="ECO:0007669"/>
    <property type="project" value="UniProtKB-KW"/>
</dbReference>
<gene>
    <name evidence="6" type="ORF">C4B60_00800</name>
</gene>
<feature type="signal peptide" evidence="4">
    <location>
        <begin position="1"/>
        <end position="21"/>
    </location>
</feature>
<dbReference type="PANTHER" id="PTHR12302">
    <property type="entry name" value="EBNA2 BINDING PROTEIN P100"/>
    <property type="match status" value="1"/>
</dbReference>
<keyword evidence="4" id="KW-0732">Signal</keyword>
<keyword evidence="2" id="KW-0255">Endonuclease</keyword>
<evidence type="ECO:0000256" key="4">
    <source>
        <dbReference type="SAM" id="SignalP"/>
    </source>
</evidence>
<accession>A0A2S5GG26</accession>
<dbReference type="PROSITE" id="PS51257">
    <property type="entry name" value="PROKAR_LIPOPROTEIN"/>
    <property type="match status" value="1"/>
</dbReference>
<evidence type="ECO:0000256" key="2">
    <source>
        <dbReference type="ARBA" id="ARBA00022759"/>
    </source>
</evidence>
<dbReference type="GO" id="GO:0016787">
    <property type="term" value="F:hydrolase activity"/>
    <property type="evidence" value="ECO:0007669"/>
    <property type="project" value="UniProtKB-KW"/>
</dbReference>
<evidence type="ECO:0000256" key="3">
    <source>
        <dbReference type="ARBA" id="ARBA00022801"/>
    </source>
</evidence>
<dbReference type="Proteomes" id="UP000239047">
    <property type="component" value="Unassembled WGS sequence"/>
</dbReference>
<dbReference type="EMBL" id="PREZ01000001">
    <property type="protein sequence ID" value="PPA71949.1"/>
    <property type="molecule type" value="Genomic_DNA"/>
</dbReference>
<dbReference type="OrthoDB" id="4376109at2"/>
<feature type="chain" id="PRO_5039581933" evidence="4">
    <location>
        <begin position="22"/>
        <end position="228"/>
    </location>
</feature>
<feature type="domain" description="TNase-like" evidence="5">
    <location>
        <begin position="24"/>
        <end position="156"/>
    </location>
</feature>
<dbReference type="CDD" id="cd00175">
    <property type="entry name" value="SNc"/>
    <property type="match status" value="1"/>
</dbReference>
<evidence type="ECO:0000256" key="1">
    <source>
        <dbReference type="ARBA" id="ARBA00022722"/>
    </source>
</evidence>
<dbReference type="SMART" id="SM00318">
    <property type="entry name" value="SNc"/>
    <property type="match status" value="1"/>
</dbReference>
<proteinExistence type="predicted"/>
<keyword evidence="7" id="KW-1185">Reference proteome</keyword>